<evidence type="ECO:0000313" key="7">
    <source>
        <dbReference type="EMBL" id="MFD1054641.1"/>
    </source>
</evidence>
<gene>
    <name evidence="7" type="primary">alr</name>
    <name evidence="7" type="ORF">ACFQ2V_10020</name>
</gene>
<evidence type="ECO:0000256" key="3">
    <source>
        <dbReference type="ARBA" id="ARBA00023235"/>
    </source>
</evidence>
<dbReference type="InterPro" id="IPR000821">
    <property type="entry name" value="Ala_racemase"/>
</dbReference>
<feature type="modified residue" description="N6-(pyridoxal phosphate)lysine" evidence="4">
    <location>
        <position position="63"/>
    </location>
</feature>
<organism evidence="7 8">
    <name type="scientific">Terrabacter terrigena</name>
    <dbReference type="NCBI Taxonomy" id="574718"/>
    <lineage>
        <taxon>Bacteria</taxon>
        <taxon>Bacillati</taxon>
        <taxon>Actinomycetota</taxon>
        <taxon>Actinomycetes</taxon>
        <taxon>Micrococcales</taxon>
        <taxon>Intrasporangiaceae</taxon>
        <taxon>Terrabacter</taxon>
    </lineage>
</organism>
<dbReference type="CDD" id="cd00430">
    <property type="entry name" value="PLPDE_III_AR"/>
    <property type="match status" value="1"/>
</dbReference>
<dbReference type="InterPro" id="IPR029066">
    <property type="entry name" value="PLP-binding_barrel"/>
</dbReference>
<dbReference type="SUPFAM" id="SSF51419">
    <property type="entry name" value="PLP-binding barrel"/>
    <property type="match status" value="1"/>
</dbReference>
<accession>A0ABW3MVJ6</accession>
<feature type="active site" description="Proton acceptor; specific for L-alanine" evidence="4">
    <location>
        <position position="293"/>
    </location>
</feature>
<comment type="catalytic activity">
    <reaction evidence="4">
        <text>L-alanine = D-alanine</text>
        <dbReference type="Rhea" id="RHEA:20249"/>
        <dbReference type="ChEBI" id="CHEBI:57416"/>
        <dbReference type="ChEBI" id="CHEBI:57972"/>
        <dbReference type="EC" id="5.1.1.1"/>
    </reaction>
</comment>
<proteinExistence type="inferred from homology"/>
<dbReference type="GO" id="GO:0008784">
    <property type="term" value="F:alanine racemase activity"/>
    <property type="evidence" value="ECO:0007669"/>
    <property type="project" value="UniProtKB-EC"/>
</dbReference>
<protein>
    <recommendedName>
        <fullName evidence="4">Alanine racemase</fullName>
        <ecNumber evidence="4">5.1.1.1</ecNumber>
    </recommendedName>
</protein>
<comment type="pathway">
    <text evidence="4">Amino-acid biosynthesis; D-alanine biosynthesis; D-alanine from L-alanine: step 1/1.</text>
</comment>
<dbReference type="InterPro" id="IPR020622">
    <property type="entry name" value="Ala_racemase_pyridoxalP-BS"/>
</dbReference>
<dbReference type="Pfam" id="PF00842">
    <property type="entry name" value="Ala_racemase_C"/>
    <property type="match status" value="1"/>
</dbReference>
<dbReference type="SMART" id="SM01005">
    <property type="entry name" value="Ala_racemase_C"/>
    <property type="match status" value="1"/>
</dbReference>
<dbReference type="EC" id="5.1.1.1" evidence="4"/>
<name>A0ABW3MVJ6_9MICO</name>
<dbReference type="EMBL" id="JBHTKH010000005">
    <property type="protein sequence ID" value="MFD1054641.1"/>
    <property type="molecule type" value="Genomic_DNA"/>
</dbReference>
<dbReference type="Gene3D" id="2.40.37.10">
    <property type="entry name" value="Lyase, Ornithine Decarboxylase, Chain A, domain 1"/>
    <property type="match status" value="1"/>
</dbReference>
<evidence type="ECO:0000313" key="8">
    <source>
        <dbReference type="Proteomes" id="UP001597046"/>
    </source>
</evidence>
<feature type="domain" description="Alanine racemase C-terminal" evidence="6">
    <location>
        <begin position="272"/>
        <end position="399"/>
    </location>
</feature>
<dbReference type="RefSeq" id="WP_386052547.1">
    <property type="nucleotide sequence ID" value="NZ_JBHTKH010000005.1"/>
</dbReference>
<dbReference type="NCBIfam" id="TIGR00492">
    <property type="entry name" value="alr"/>
    <property type="match status" value="1"/>
</dbReference>
<dbReference type="PROSITE" id="PS00395">
    <property type="entry name" value="ALANINE_RACEMASE"/>
    <property type="match status" value="1"/>
</dbReference>
<evidence type="ECO:0000256" key="1">
    <source>
        <dbReference type="ARBA" id="ARBA00001933"/>
    </source>
</evidence>
<evidence type="ECO:0000256" key="2">
    <source>
        <dbReference type="ARBA" id="ARBA00022898"/>
    </source>
</evidence>
<feature type="binding site" evidence="4">
    <location>
        <position position="341"/>
    </location>
    <ligand>
        <name>substrate</name>
    </ligand>
</feature>
<dbReference type="SUPFAM" id="SSF50621">
    <property type="entry name" value="Alanine racemase C-terminal domain-like"/>
    <property type="match status" value="1"/>
</dbReference>
<evidence type="ECO:0000256" key="4">
    <source>
        <dbReference type="HAMAP-Rule" id="MF_01201"/>
    </source>
</evidence>
<dbReference type="PRINTS" id="PR00992">
    <property type="entry name" value="ALARACEMASE"/>
</dbReference>
<dbReference type="PANTHER" id="PTHR30511">
    <property type="entry name" value="ALANINE RACEMASE"/>
    <property type="match status" value="1"/>
</dbReference>
<keyword evidence="2 4" id="KW-0663">Pyridoxal phosphate</keyword>
<keyword evidence="3 4" id="KW-0413">Isomerase</keyword>
<dbReference type="PANTHER" id="PTHR30511:SF0">
    <property type="entry name" value="ALANINE RACEMASE, CATABOLIC-RELATED"/>
    <property type="match status" value="1"/>
</dbReference>
<evidence type="ECO:0000256" key="5">
    <source>
        <dbReference type="SAM" id="MobiDB-lite"/>
    </source>
</evidence>
<dbReference type="InterPro" id="IPR011079">
    <property type="entry name" value="Ala_racemase_C"/>
</dbReference>
<feature type="region of interest" description="Disordered" evidence="5">
    <location>
        <begin position="1"/>
        <end position="21"/>
    </location>
</feature>
<keyword evidence="8" id="KW-1185">Reference proteome</keyword>
<sequence>MSQIDAAGAQRAAVPTAAPDTAPLVPDTHGLTVWAEIDLTALEANVRTLRALAPASDFMAVVKADAYGHGLLPVARAALRGGATWLGTAQFAEAFALRDAGLTARLLTWLSVPGSDFAGAVSRDIDLSASAPWVLDEIAAAAAEVGRTARVHLKVDTGLGRGGAYGADWGTLVARARHLEAEGTVEVVGIWTHFAHADSPEHPTVLAQQERFFEAVAEAEQAGIRPEVRHLANSAATLVHPSAHADLVRPGIAMYGLTPVPQVDDDFGLRPVMTLRARLALVKELPAGQGISYGHAYVPDVDTVVGLVPAGYADGIPRNATNVGPLLVEGRRTTIAGRVCMDQLVVDLGPGSRAQAGDVVTLFGGAPGEPTAQEWADATDTISYEIVTRLGARVPRLFIGDVPGTSSPDGPDGARRA</sequence>
<dbReference type="Proteomes" id="UP001597046">
    <property type="component" value="Unassembled WGS sequence"/>
</dbReference>
<comment type="cofactor">
    <cofactor evidence="1 4">
        <name>pyridoxal 5'-phosphate</name>
        <dbReference type="ChEBI" id="CHEBI:597326"/>
    </cofactor>
</comment>
<dbReference type="InterPro" id="IPR009006">
    <property type="entry name" value="Ala_racemase/Decarboxylase_C"/>
</dbReference>
<dbReference type="Gene3D" id="3.20.20.10">
    <property type="entry name" value="Alanine racemase"/>
    <property type="match status" value="1"/>
</dbReference>
<dbReference type="Pfam" id="PF01168">
    <property type="entry name" value="Ala_racemase_N"/>
    <property type="match status" value="1"/>
</dbReference>
<evidence type="ECO:0000259" key="6">
    <source>
        <dbReference type="SMART" id="SM01005"/>
    </source>
</evidence>
<comment type="caution">
    <text evidence="7">The sequence shown here is derived from an EMBL/GenBank/DDBJ whole genome shotgun (WGS) entry which is preliminary data.</text>
</comment>
<dbReference type="HAMAP" id="MF_01201">
    <property type="entry name" value="Ala_racemase"/>
    <property type="match status" value="1"/>
</dbReference>
<feature type="binding site" evidence="4">
    <location>
        <position position="161"/>
    </location>
    <ligand>
        <name>substrate</name>
    </ligand>
</feature>
<feature type="active site" description="Proton acceptor; specific for D-alanine" evidence="4">
    <location>
        <position position="63"/>
    </location>
</feature>
<reference evidence="8" key="1">
    <citation type="journal article" date="2019" name="Int. J. Syst. Evol. Microbiol.">
        <title>The Global Catalogue of Microorganisms (GCM) 10K type strain sequencing project: providing services to taxonomists for standard genome sequencing and annotation.</title>
        <authorList>
            <consortium name="The Broad Institute Genomics Platform"/>
            <consortium name="The Broad Institute Genome Sequencing Center for Infectious Disease"/>
            <person name="Wu L."/>
            <person name="Ma J."/>
        </authorList>
    </citation>
    <scope>NUCLEOTIDE SEQUENCE [LARGE SCALE GENOMIC DNA]</scope>
    <source>
        <strain evidence="8">CCUG 57508</strain>
    </source>
</reference>
<comment type="function">
    <text evidence="4">Catalyzes the interconversion of L-alanine and D-alanine. May also act on other amino acids.</text>
</comment>
<dbReference type="InterPro" id="IPR001608">
    <property type="entry name" value="Ala_racemase_N"/>
</dbReference>
<feature type="compositionally biased region" description="Low complexity" evidence="5">
    <location>
        <begin position="12"/>
        <end position="21"/>
    </location>
</feature>
<comment type="similarity">
    <text evidence="4">Belongs to the alanine racemase family.</text>
</comment>